<evidence type="ECO:0000313" key="3">
    <source>
        <dbReference type="Proteomes" id="UP000567293"/>
    </source>
</evidence>
<dbReference type="InterPro" id="IPR036465">
    <property type="entry name" value="vWFA_dom_sf"/>
</dbReference>
<dbReference type="PROSITE" id="PS50234">
    <property type="entry name" value="VWFA"/>
    <property type="match status" value="1"/>
</dbReference>
<keyword evidence="3" id="KW-1185">Reference proteome</keyword>
<gene>
    <name evidence="2" type="ORF">HRJ53_22820</name>
</gene>
<proteinExistence type="predicted"/>
<evidence type="ECO:0000259" key="1">
    <source>
        <dbReference type="PROSITE" id="PS50234"/>
    </source>
</evidence>
<protein>
    <submittedName>
        <fullName evidence="2">VWA domain-containing protein</fullName>
    </submittedName>
</protein>
<dbReference type="AlphaFoldDB" id="A0A7V8NUL9"/>
<comment type="caution">
    <text evidence="2">The sequence shown here is derived from an EMBL/GenBank/DDBJ whole genome shotgun (WGS) entry which is preliminary data.</text>
</comment>
<dbReference type="NCBIfam" id="TIGR03436">
    <property type="entry name" value="acidobact_VWFA"/>
    <property type="match status" value="1"/>
</dbReference>
<sequence>MSNPAPPPPGQNTEKQGATIVSRVNLVVLHTTVLDDRQRFADGLTAQNFRVFEDKIEQKLSVFKREDVPVSMGLVIDNSGSMRDKRPKVNEAALTLVQASNPQDEVFVVNFNDDFYLDLDKDFTSSVPELKEALERIDSRGSTALYDAIVGSIDHLKKAGRDKHVLLIVTDGEDNSSHFTLEKTIHEIQKTDTVIYTIGLLSQESKKSAKKAKRALEDIARASGGVAYFPENVEDVHNICQQVAHDIRNQYTLAYYPTNVRRDGTFRSVTVEVIPPHGRGKLVARTRNGYYAPLDNTASGN</sequence>
<dbReference type="SUPFAM" id="SSF53300">
    <property type="entry name" value="vWA-like"/>
    <property type="match status" value="1"/>
</dbReference>
<dbReference type="Pfam" id="PF00092">
    <property type="entry name" value="VWA"/>
    <property type="match status" value="1"/>
</dbReference>
<dbReference type="Gene3D" id="3.40.50.410">
    <property type="entry name" value="von Willebrand factor, type A domain"/>
    <property type="match status" value="1"/>
</dbReference>
<accession>A0A7V8NUL9</accession>
<dbReference type="EMBL" id="JACDQQ010002207">
    <property type="protein sequence ID" value="MBA0087829.1"/>
    <property type="molecule type" value="Genomic_DNA"/>
</dbReference>
<dbReference type="SMART" id="SM00327">
    <property type="entry name" value="VWA"/>
    <property type="match status" value="1"/>
</dbReference>
<name>A0A7V8NUL9_9BACT</name>
<dbReference type="CDD" id="cd00198">
    <property type="entry name" value="vWFA"/>
    <property type="match status" value="1"/>
</dbReference>
<dbReference type="Proteomes" id="UP000567293">
    <property type="component" value="Unassembled WGS sequence"/>
</dbReference>
<reference evidence="2" key="1">
    <citation type="submission" date="2020-06" db="EMBL/GenBank/DDBJ databases">
        <title>Legume-microbial interactions unlock mineral nutrients during tropical forest succession.</title>
        <authorList>
            <person name="Epihov D.Z."/>
        </authorList>
    </citation>
    <scope>NUCLEOTIDE SEQUENCE [LARGE SCALE GENOMIC DNA]</scope>
    <source>
        <strain evidence="2">Pan2503</strain>
    </source>
</reference>
<dbReference type="InterPro" id="IPR002035">
    <property type="entry name" value="VWF_A"/>
</dbReference>
<evidence type="ECO:0000313" key="2">
    <source>
        <dbReference type="EMBL" id="MBA0087829.1"/>
    </source>
</evidence>
<feature type="domain" description="VWFA" evidence="1">
    <location>
        <begin position="71"/>
        <end position="243"/>
    </location>
</feature>
<dbReference type="InterPro" id="IPR017802">
    <property type="entry name" value="VWFA-rel_acidobac-type"/>
</dbReference>
<organism evidence="2 3">
    <name type="scientific">Candidatus Acidiferrum panamense</name>
    <dbReference type="NCBI Taxonomy" id="2741543"/>
    <lineage>
        <taxon>Bacteria</taxon>
        <taxon>Pseudomonadati</taxon>
        <taxon>Acidobacteriota</taxon>
        <taxon>Terriglobia</taxon>
        <taxon>Candidatus Acidiferrales</taxon>
        <taxon>Candidatus Acidiferrum</taxon>
    </lineage>
</organism>